<dbReference type="SUPFAM" id="SSF50156">
    <property type="entry name" value="PDZ domain-like"/>
    <property type="match status" value="1"/>
</dbReference>
<reference evidence="6" key="1">
    <citation type="submission" date="2025-08" db="UniProtKB">
        <authorList>
            <consortium name="Ensembl"/>
        </authorList>
    </citation>
    <scope>IDENTIFICATION</scope>
</reference>
<feature type="domain" description="SH3" evidence="4">
    <location>
        <begin position="56"/>
        <end position="115"/>
    </location>
</feature>
<accession>A0A8C7JH40</accession>
<dbReference type="PROSITE" id="PS50106">
    <property type="entry name" value="PDZ"/>
    <property type="match status" value="1"/>
</dbReference>
<dbReference type="GO" id="GO:0045211">
    <property type="term" value="C:postsynaptic membrane"/>
    <property type="evidence" value="ECO:0007669"/>
    <property type="project" value="TreeGrafter"/>
</dbReference>
<organism evidence="6 7">
    <name type="scientific">Oncorhynchus kisutch</name>
    <name type="common">Coho salmon</name>
    <name type="synonym">Salmo kisutch</name>
    <dbReference type="NCBI Taxonomy" id="8019"/>
    <lineage>
        <taxon>Eukaryota</taxon>
        <taxon>Metazoa</taxon>
        <taxon>Chordata</taxon>
        <taxon>Craniata</taxon>
        <taxon>Vertebrata</taxon>
        <taxon>Euteleostomi</taxon>
        <taxon>Actinopterygii</taxon>
        <taxon>Neopterygii</taxon>
        <taxon>Teleostei</taxon>
        <taxon>Protacanthopterygii</taxon>
        <taxon>Salmoniformes</taxon>
        <taxon>Salmonidae</taxon>
        <taxon>Salmoninae</taxon>
        <taxon>Oncorhynchus</taxon>
    </lineage>
</organism>
<dbReference type="InterPro" id="IPR036034">
    <property type="entry name" value="PDZ_sf"/>
</dbReference>
<dbReference type="Proteomes" id="UP000694557">
    <property type="component" value="Unassembled WGS sequence"/>
</dbReference>
<dbReference type="FunFam" id="2.30.30.40:FF:000025">
    <property type="entry name" value="SH3 and multiple ankyrin repeat domains protein 2"/>
    <property type="match status" value="1"/>
</dbReference>
<dbReference type="AlphaFoldDB" id="A0A8C7JH40"/>
<evidence type="ECO:0000256" key="2">
    <source>
        <dbReference type="PROSITE-ProRule" id="PRU00192"/>
    </source>
</evidence>
<keyword evidence="1 2" id="KW-0728">SH3 domain</keyword>
<dbReference type="Pfam" id="PF07653">
    <property type="entry name" value="SH3_2"/>
    <property type="match status" value="1"/>
</dbReference>
<dbReference type="Gene3D" id="2.30.30.40">
    <property type="entry name" value="SH3 Domains"/>
    <property type="match status" value="1"/>
</dbReference>
<feature type="region of interest" description="Disordered" evidence="3">
    <location>
        <begin position="273"/>
        <end position="292"/>
    </location>
</feature>
<evidence type="ECO:0000313" key="7">
    <source>
        <dbReference type="Proteomes" id="UP000694557"/>
    </source>
</evidence>
<dbReference type="GO" id="GO:0035255">
    <property type="term" value="F:ionotropic glutamate receptor binding"/>
    <property type="evidence" value="ECO:0007669"/>
    <property type="project" value="TreeGrafter"/>
</dbReference>
<dbReference type="PROSITE" id="PS50002">
    <property type="entry name" value="SH3"/>
    <property type="match status" value="1"/>
</dbReference>
<evidence type="ECO:0000259" key="4">
    <source>
        <dbReference type="PROSITE" id="PS50002"/>
    </source>
</evidence>
<dbReference type="InterPro" id="IPR036028">
    <property type="entry name" value="SH3-like_dom_sf"/>
</dbReference>
<feature type="region of interest" description="Disordered" evidence="3">
    <location>
        <begin position="28"/>
        <end position="49"/>
    </location>
</feature>
<dbReference type="GO" id="GO:0043197">
    <property type="term" value="C:dendritic spine"/>
    <property type="evidence" value="ECO:0007669"/>
    <property type="project" value="TreeGrafter"/>
</dbReference>
<sequence length="340" mass="37530">MSVTTGFSYQLPGITTVTYVFVYSPGTVQRDPSPPTHTPPAITGASGPKRKLYSAVPGRTFIVVKPYTPQGEGEIQLNRGERVKVLSIGEGGFWEGTVKGRTGWFPADCVEEVQMRQYDPRLETREDRTKRLFRHYTVGSYDNLSSYRRVFQGSPCPVSRGSVYPGDYIIEEKNAMLQKKENEGFGFVLRGAKAETPIEEFTPTPAFPALQYLESVDVEGVAWRAGLRTGDFLIEVHGVNVVKVGHKQVVSLIRQGGNSLLMKVVSVTRKPESEEVVRKKAPPPPKRAPSTTLTLRSKSMTAELEELGECENTDAKIHTHMSPLCLSLSLSVSLCPHSVS</sequence>
<dbReference type="InterPro" id="IPR001478">
    <property type="entry name" value="PDZ"/>
</dbReference>
<dbReference type="PANTHER" id="PTHR24135:SF4">
    <property type="entry name" value="SH3 AND MULTIPLE ANKYRIN REPEAT DOMAINS PROTEIN 3"/>
    <property type="match status" value="1"/>
</dbReference>
<dbReference type="PANTHER" id="PTHR24135">
    <property type="entry name" value="SH3 AND MULTIPLE ANKYRIN REPEAT DOMAINS PROTEIN"/>
    <property type="match status" value="1"/>
</dbReference>
<evidence type="ECO:0008006" key="8">
    <source>
        <dbReference type="Google" id="ProtNLM"/>
    </source>
</evidence>
<protein>
    <recommendedName>
        <fullName evidence="8">SH3 and multiple ankyrin repeat domains 3a</fullName>
    </recommendedName>
</protein>
<dbReference type="CDD" id="cd06746">
    <property type="entry name" value="PDZ_SHANK1_3-like"/>
    <property type="match status" value="1"/>
</dbReference>
<dbReference type="SUPFAM" id="SSF50044">
    <property type="entry name" value="SH3-domain"/>
    <property type="match status" value="1"/>
</dbReference>
<evidence type="ECO:0000256" key="3">
    <source>
        <dbReference type="SAM" id="MobiDB-lite"/>
    </source>
</evidence>
<evidence type="ECO:0000259" key="5">
    <source>
        <dbReference type="PROSITE" id="PS50106"/>
    </source>
</evidence>
<dbReference type="Ensembl" id="ENSOKIT00005088450.1">
    <property type="protein sequence ID" value="ENSOKIP00005082868.1"/>
    <property type="gene ID" value="ENSOKIG00005035879.1"/>
</dbReference>
<dbReference type="Pfam" id="PF17820">
    <property type="entry name" value="PDZ_6"/>
    <property type="match status" value="1"/>
</dbReference>
<dbReference type="SMART" id="SM00228">
    <property type="entry name" value="PDZ"/>
    <property type="match status" value="1"/>
</dbReference>
<dbReference type="FunFam" id="2.30.42.10:FF:000018">
    <property type="entry name" value="SH3 and multiple ankyrin repeat domains protein 2"/>
    <property type="match status" value="1"/>
</dbReference>
<dbReference type="InterPro" id="IPR001452">
    <property type="entry name" value="SH3_domain"/>
</dbReference>
<dbReference type="InterPro" id="IPR041489">
    <property type="entry name" value="PDZ_6"/>
</dbReference>
<name>A0A8C7JH40_ONCKI</name>
<dbReference type="SMART" id="SM00326">
    <property type="entry name" value="SH3"/>
    <property type="match status" value="1"/>
</dbReference>
<dbReference type="GeneTree" id="ENSGT00940000153561"/>
<dbReference type="Gene3D" id="2.30.42.10">
    <property type="match status" value="1"/>
</dbReference>
<reference evidence="6" key="2">
    <citation type="submission" date="2025-09" db="UniProtKB">
        <authorList>
            <consortium name="Ensembl"/>
        </authorList>
    </citation>
    <scope>IDENTIFICATION</scope>
</reference>
<dbReference type="GO" id="GO:0014069">
    <property type="term" value="C:postsynaptic density"/>
    <property type="evidence" value="ECO:0007669"/>
    <property type="project" value="TreeGrafter"/>
</dbReference>
<proteinExistence type="predicted"/>
<evidence type="ECO:0000313" key="6">
    <source>
        <dbReference type="Ensembl" id="ENSOKIP00005082868.1"/>
    </source>
</evidence>
<feature type="domain" description="PDZ" evidence="5">
    <location>
        <begin position="174"/>
        <end position="268"/>
    </location>
</feature>
<dbReference type="InterPro" id="IPR051569">
    <property type="entry name" value="SHANK"/>
</dbReference>
<dbReference type="GO" id="GO:0030160">
    <property type="term" value="F:synaptic receptor adaptor activity"/>
    <property type="evidence" value="ECO:0007669"/>
    <property type="project" value="TreeGrafter"/>
</dbReference>
<evidence type="ECO:0000256" key="1">
    <source>
        <dbReference type="ARBA" id="ARBA00022443"/>
    </source>
</evidence>
<keyword evidence="7" id="KW-1185">Reference proteome</keyword>